<gene>
    <name evidence="1" type="ORF">LCGC14_2721520</name>
</gene>
<feature type="non-terminal residue" evidence="1">
    <location>
        <position position="1"/>
    </location>
</feature>
<sequence>RLENGQIVFNLTTVMEADVKSLHNERKELYLKILETTDNNLIQKHQARIKKLVAYILYYVKQVYKPLLIKHQKQEYDQSLKQERFAFNVIDGINEKMERIKSKLSSNVKEFYFDDGLDLHVMVKNKPSSKYPMKCVKFRDLATNLKKAIIHILKSQL</sequence>
<evidence type="ECO:0000313" key="1">
    <source>
        <dbReference type="EMBL" id="KKK90584.1"/>
    </source>
</evidence>
<proteinExistence type="predicted"/>
<organism evidence="1">
    <name type="scientific">marine sediment metagenome</name>
    <dbReference type="NCBI Taxonomy" id="412755"/>
    <lineage>
        <taxon>unclassified sequences</taxon>
        <taxon>metagenomes</taxon>
        <taxon>ecological metagenomes</taxon>
    </lineage>
</organism>
<dbReference type="EMBL" id="LAZR01049035">
    <property type="protein sequence ID" value="KKK90584.1"/>
    <property type="molecule type" value="Genomic_DNA"/>
</dbReference>
<dbReference type="AlphaFoldDB" id="A0A0F9BJ23"/>
<reference evidence="1" key="1">
    <citation type="journal article" date="2015" name="Nature">
        <title>Complex archaea that bridge the gap between prokaryotes and eukaryotes.</title>
        <authorList>
            <person name="Spang A."/>
            <person name="Saw J.H."/>
            <person name="Jorgensen S.L."/>
            <person name="Zaremba-Niedzwiedzka K."/>
            <person name="Martijn J."/>
            <person name="Lind A.E."/>
            <person name="van Eijk R."/>
            <person name="Schleper C."/>
            <person name="Guy L."/>
            <person name="Ettema T.J."/>
        </authorList>
    </citation>
    <scope>NUCLEOTIDE SEQUENCE</scope>
</reference>
<accession>A0A0F9BJ23</accession>
<comment type="caution">
    <text evidence="1">The sequence shown here is derived from an EMBL/GenBank/DDBJ whole genome shotgun (WGS) entry which is preliminary data.</text>
</comment>
<name>A0A0F9BJ23_9ZZZZ</name>
<protein>
    <submittedName>
        <fullName evidence="1">Uncharacterized protein</fullName>
    </submittedName>
</protein>